<dbReference type="HOGENOM" id="CLU_058687_2_1_1"/>
<feature type="region of interest" description="Disordered" evidence="1">
    <location>
        <begin position="147"/>
        <end position="228"/>
    </location>
</feature>
<dbReference type="PROSITE" id="PS50041">
    <property type="entry name" value="C_TYPE_LECTIN_2"/>
    <property type="match status" value="1"/>
</dbReference>
<evidence type="ECO:0000259" key="3">
    <source>
        <dbReference type="PROSITE" id="PS50041"/>
    </source>
</evidence>
<dbReference type="SUPFAM" id="SSF56436">
    <property type="entry name" value="C-type lectin-like"/>
    <property type="match status" value="1"/>
</dbReference>
<dbReference type="CDD" id="cd00037">
    <property type="entry name" value="CLECT"/>
    <property type="match status" value="1"/>
</dbReference>
<evidence type="ECO:0000256" key="2">
    <source>
        <dbReference type="SAM" id="SignalP"/>
    </source>
</evidence>
<evidence type="ECO:0000256" key="1">
    <source>
        <dbReference type="SAM" id="MobiDB-lite"/>
    </source>
</evidence>
<dbReference type="SMART" id="SM00034">
    <property type="entry name" value="CLECT"/>
    <property type="match status" value="1"/>
</dbReference>
<sequence length="395" mass="44127">MKSLLLFLCLFCLITVITAILEEEGGKKRKFYSSSSVEDHEVRKKKKHRHSRPPVQGNGHEHGGGNGGEGNGNGGGRACPSDWMTFDRPQGRWCVKNPIFSLFSSHFFLFFPKMKPSSLFLVFLLWITVTQAHRKTPKDGRHLVFLSSSSSTSSEEASGKGSRIGEDTSGQSPRTDDESVNESEEESIPSNWGKRPHDSDSEDSEEEEWSSEEETKSRPPPKSCPTDWMTFNRPKGDWCVKLFVGRLQQIGAETKCREMNATLTGLQTDAERLKLAEAGRTIMLQNNYGDAAIWLGAHRKGSCPTAHMCFPKETFFWLDNHTTGTDGFGWATEQPDAGHFGAWGVQSCAHQFIFSSGTTNARWPGIIHGQLDDQYCQEGLYNPNVKMYACGKKPF</sequence>
<feature type="compositionally biased region" description="Acidic residues" evidence="1">
    <location>
        <begin position="178"/>
        <end position="187"/>
    </location>
</feature>
<keyword evidence="5" id="KW-1185">Reference proteome</keyword>
<feature type="region of interest" description="Disordered" evidence="1">
    <location>
        <begin position="38"/>
        <end position="76"/>
    </location>
</feature>
<dbReference type="STRING" id="135651.G0PAT5"/>
<keyword evidence="2" id="KW-0732">Signal</keyword>
<name>G0PAT5_CAEBE</name>
<dbReference type="InterPro" id="IPR001304">
    <property type="entry name" value="C-type_lectin-like"/>
</dbReference>
<dbReference type="EMBL" id="GL380189">
    <property type="protein sequence ID" value="EGT49998.1"/>
    <property type="molecule type" value="Genomic_DNA"/>
</dbReference>
<proteinExistence type="predicted"/>
<evidence type="ECO:0000313" key="5">
    <source>
        <dbReference type="Proteomes" id="UP000008068"/>
    </source>
</evidence>
<gene>
    <name evidence="4" type="ORF">CAEBREN_12344</name>
</gene>
<protein>
    <recommendedName>
        <fullName evidence="3">C-type lectin domain-containing protein</fullName>
    </recommendedName>
</protein>
<dbReference type="eggNOG" id="KOG4297">
    <property type="taxonomic scope" value="Eukaryota"/>
</dbReference>
<dbReference type="OrthoDB" id="5796004at2759"/>
<feature type="compositionally biased region" description="Low complexity" evidence="1">
    <location>
        <begin position="147"/>
        <end position="161"/>
    </location>
</feature>
<dbReference type="Proteomes" id="UP000008068">
    <property type="component" value="Unassembled WGS sequence"/>
</dbReference>
<dbReference type="InParanoid" id="G0PAT5"/>
<evidence type="ECO:0000313" key="4">
    <source>
        <dbReference type="EMBL" id="EGT49998.1"/>
    </source>
</evidence>
<dbReference type="InterPro" id="IPR016187">
    <property type="entry name" value="CTDL_fold"/>
</dbReference>
<dbReference type="PANTHER" id="PTHR47517">
    <property type="entry name" value="C-TYPE LECTIN-RELATED"/>
    <property type="match status" value="1"/>
</dbReference>
<reference evidence="5" key="1">
    <citation type="submission" date="2011-07" db="EMBL/GenBank/DDBJ databases">
        <authorList>
            <consortium name="Caenorhabditis brenneri Sequencing and Analysis Consortium"/>
            <person name="Wilson R.K."/>
        </authorList>
    </citation>
    <scope>NUCLEOTIDE SEQUENCE [LARGE SCALE GENOMIC DNA]</scope>
    <source>
        <strain evidence="5">PB2801</strain>
    </source>
</reference>
<accession>G0PAT5</accession>
<organism evidence="5">
    <name type="scientific">Caenorhabditis brenneri</name>
    <name type="common">Nematode worm</name>
    <dbReference type="NCBI Taxonomy" id="135651"/>
    <lineage>
        <taxon>Eukaryota</taxon>
        <taxon>Metazoa</taxon>
        <taxon>Ecdysozoa</taxon>
        <taxon>Nematoda</taxon>
        <taxon>Chromadorea</taxon>
        <taxon>Rhabditida</taxon>
        <taxon>Rhabditina</taxon>
        <taxon>Rhabditomorpha</taxon>
        <taxon>Rhabditoidea</taxon>
        <taxon>Rhabditidae</taxon>
        <taxon>Peloderinae</taxon>
        <taxon>Caenorhabditis</taxon>
    </lineage>
</organism>
<feature type="chain" id="PRO_5003406683" description="C-type lectin domain-containing protein" evidence="2">
    <location>
        <begin position="20"/>
        <end position="395"/>
    </location>
</feature>
<dbReference type="AlphaFoldDB" id="G0PAT5"/>
<feature type="compositionally biased region" description="Gly residues" evidence="1">
    <location>
        <begin position="64"/>
        <end position="76"/>
    </location>
</feature>
<dbReference type="InterPro" id="IPR016186">
    <property type="entry name" value="C-type_lectin-like/link_sf"/>
</dbReference>
<feature type="compositionally biased region" description="Acidic residues" evidence="1">
    <location>
        <begin position="200"/>
        <end position="212"/>
    </location>
</feature>
<dbReference type="Gene3D" id="3.10.100.10">
    <property type="entry name" value="Mannose-Binding Protein A, subunit A"/>
    <property type="match status" value="1"/>
</dbReference>
<feature type="signal peptide" evidence="2">
    <location>
        <begin position="1"/>
        <end position="19"/>
    </location>
</feature>
<feature type="domain" description="C-type lectin" evidence="3">
    <location>
        <begin position="235"/>
        <end position="377"/>
    </location>
</feature>
<feature type="compositionally biased region" description="Basic residues" evidence="1">
    <location>
        <begin position="43"/>
        <end position="52"/>
    </location>
</feature>
<dbReference type="PANTHER" id="PTHR47517:SF2">
    <property type="entry name" value="C-TYPE LECTIN DOMAIN-CONTAINING PROTEIN"/>
    <property type="match status" value="1"/>
</dbReference>